<accession>A0A0F9N8F8</accession>
<proteinExistence type="predicted"/>
<dbReference type="AlphaFoldDB" id="A0A0F9N8F8"/>
<comment type="caution">
    <text evidence="1">The sequence shown here is derived from an EMBL/GenBank/DDBJ whole genome shotgun (WGS) entry which is preliminary data.</text>
</comment>
<dbReference type="SUPFAM" id="SSF56112">
    <property type="entry name" value="Protein kinase-like (PK-like)"/>
    <property type="match status" value="1"/>
</dbReference>
<reference evidence="1" key="1">
    <citation type="journal article" date="2015" name="Nature">
        <title>Complex archaea that bridge the gap between prokaryotes and eukaryotes.</title>
        <authorList>
            <person name="Spang A."/>
            <person name="Saw J.H."/>
            <person name="Jorgensen S.L."/>
            <person name="Zaremba-Niedzwiedzka K."/>
            <person name="Martijn J."/>
            <person name="Lind A.E."/>
            <person name="van Eijk R."/>
            <person name="Schleper C."/>
            <person name="Guy L."/>
            <person name="Ettema T.J."/>
        </authorList>
    </citation>
    <scope>NUCLEOTIDE SEQUENCE</scope>
</reference>
<evidence type="ECO:0008006" key="2">
    <source>
        <dbReference type="Google" id="ProtNLM"/>
    </source>
</evidence>
<name>A0A0F9N8F8_9ZZZZ</name>
<sequence>MPEIYSTVDIDSEMKVIHFKNKDPKGYEYAFIGLCAILDYDVFWDNLGRNLKKGELVDAFIEVEKFPSLSAKVFHWTDLGTIENYLLYHDNFTVPKPGAFTYKIGDQCVKLFACSSVVKGRICRASYLSCVVPILEYTGENLYSYKWVTGETLYDLDNEILMNTFLNWCTDNLWQTDGVNIFEECKKFYKDKTLHRINTFLEANDDYYRGNHVINELECSSISDYLQRINWEYLCQGISTEKFHGDLQFDNVIYNETKGFTLIDWRDSFGTSLQRGDMYYDLAKLYGGILMPYNRLNTLASDFTMCKDFIRYKYTRSNALQKTEQRFEQWACEHNYDLEKIKILTSLIYLNMSPLYKGEISKLLFFCGKYHLEKLCRANII</sequence>
<organism evidence="1">
    <name type="scientific">marine sediment metagenome</name>
    <dbReference type="NCBI Taxonomy" id="412755"/>
    <lineage>
        <taxon>unclassified sequences</taxon>
        <taxon>metagenomes</taxon>
        <taxon>ecological metagenomes</taxon>
    </lineage>
</organism>
<evidence type="ECO:0000313" key="1">
    <source>
        <dbReference type="EMBL" id="KKM85080.1"/>
    </source>
</evidence>
<gene>
    <name evidence="1" type="ORF">LCGC14_1292610</name>
</gene>
<dbReference type="InterPro" id="IPR011009">
    <property type="entry name" value="Kinase-like_dom_sf"/>
</dbReference>
<protein>
    <recommendedName>
        <fullName evidence="2">Aminoglycoside phosphotransferase domain-containing protein</fullName>
    </recommendedName>
</protein>
<dbReference type="EMBL" id="LAZR01007466">
    <property type="protein sequence ID" value="KKM85080.1"/>
    <property type="molecule type" value="Genomic_DNA"/>
</dbReference>